<reference evidence="3" key="1">
    <citation type="journal article" date="2014" name="Front. Microbiol.">
        <title>High frequency of phylogenetically diverse reductive dehalogenase-homologous genes in deep subseafloor sedimentary metagenomes.</title>
        <authorList>
            <person name="Kawai M."/>
            <person name="Futagami T."/>
            <person name="Toyoda A."/>
            <person name="Takaki Y."/>
            <person name="Nishi S."/>
            <person name="Hori S."/>
            <person name="Arai W."/>
            <person name="Tsubouchi T."/>
            <person name="Morono Y."/>
            <person name="Uchiyama I."/>
            <person name="Ito T."/>
            <person name="Fujiyama A."/>
            <person name="Inagaki F."/>
            <person name="Takami H."/>
        </authorList>
    </citation>
    <scope>NUCLEOTIDE SEQUENCE</scope>
    <source>
        <strain evidence="3">Expedition CK06-06</strain>
    </source>
</reference>
<evidence type="ECO:0000259" key="1">
    <source>
        <dbReference type="Pfam" id="PF00176"/>
    </source>
</evidence>
<feature type="non-terminal residue" evidence="3">
    <location>
        <position position="1"/>
    </location>
</feature>
<protein>
    <submittedName>
        <fullName evidence="3">Uncharacterized protein</fullName>
    </submittedName>
</protein>
<dbReference type="SUPFAM" id="SSF52540">
    <property type="entry name" value="P-loop containing nucleoside triphosphate hydrolases"/>
    <property type="match status" value="1"/>
</dbReference>
<feature type="domain" description="SNF2 N-terminal" evidence="1">
    <location>
        <begin position="3"/>
        <end position="91"/>
    </location>
</feature>
<dbReference type="PANTHER" id="PTHR45629:SF7">
    <property type="entry name" value="DNA EXCISION REPAIR PROTEIN ERCC-6-RELATED"/>
    <property type="match status" value="1"/>
</dbReference>
<dbReference type="Gene3D" id="3.40.50.300">
    <property type="entry name" value="P-loop containing nucleotide triphosphate hydrolases"/>
    <property type="match status" value="1"/>
</dbReference>
<evidence type="ECO:0000259" key="2">
    <source>
        <dbReference type="Pfam" id="PF00271"/>
    </source>
</evidence>
<dbReference type="AlphaFoldDB" id="X1VWP9"/>
<dbReference type="InterPro" id="IPR001650">
    <property type="entry name" value="Helicase_C-like"/>
</dbReference>
<dbReference type="InterPro" id="IPR027417">
    <property type="entry name" value="P-loop_NTPase"/>
</dbReference>
<sequence>IIEFIDRYKFGALFRFLYKHQVINEEGKIVGYKNLNKINKTISDILVRRTKKEIINQLPGRVDKNYFVEMTPEQIKYHKSYYDIVSKLVHKWRKFGFLTEEERQSLLIALNCMRMVSDSTYILNQNERHDTKIDELLILLDEILENKEEKIVIFSQWKRMLRLLADELDDKDLKYEFLHGGVPSKKRKSLIDNFHNDPST</sequence>
<dbReference type="EMBL" id="BARW01037153">
    <property type="protein sequence ID" value="GAJ23041.1"/>
    <property type="molecule type" value="Genomic_DNA"/>
</dbReference>
<evidence type="ECO:0000313" key="3">
    <source>
        <dbReference type="EMBL" id="GAJ23041.1"/>
    </source>
</evidence>
<name>X1VWP9_9ZZZZ</name>
<dbReference type="Pfam" id="PF00271">
    <property type="entry name" value="Helicase_C"/>
    <property type="match status" value="1"/>
</dbReference>
<accession>X1VWP9</accession>
<dbReference type="InterPro" id="IPR050496">
    <property type="entry name" value="SNF2_RAD54_helicase_repair"/>
</dbReference>
<dbReference type="Pfam" id="PF00176">
    <property type="entry name" value="SNF2-rel_dom"/>
    <property type="match status" value="1"/>
</dbReference>
<dbReference type="InterPro" id="IPR000330">
    <property type="entry name" value="SNF2_N"/>
</dbReference>
<dbReference type="GO" id="GO:0005524">
    <property type="term" value="F:ATP binding"/>
    <property type="evidence" value="ECO:0007669"/>
    <property type="project" value="InterPro"/>
</dbReference>
<proteinExistence type="predicted"/>
<gene>
    <name evidence="3" type="ORF">S12H4_57440</name>
</gene>
<feature type="domain" description="Helicase C-terminal" evidence="2">
    <location>
        <begin position="139"/>
        <end position="196"/>
    </location>
</feature>
<comment type="caution">
    <text evidence="3">The sequence shown here is derived from an EMBL/GenBank/DDBJ whole genome shotgun (WGS) entry which is preliminary data.</text>
</comment>
<dbReference type="PANTHER" id="PTHR45629">
    <property type="entry name" value="SNF2/RAD54 FAMILY MEMBER"/>
    <property type="match status" value="1"/>
</dbReference>
<organism evidence="3">
    <name type="scientific">marine sediment metagenome</name>
    <dbReference type="NCBI Taxonomy" id="412755"/>
    <lineage>
        <taxon>unclassified sequences</taxon>
        <taxon>metagenomes</taxon>
        <taxon>ecological metagenomes</taxon>
    </lineage>
</organism>
<feature type="non-terminal residue" evidence="3">
    <location>
        <position position="200"/>
    </location>
</feature>